<keyword evidence="4" id="KW-0997">Cell inner membrane</keyword>
<comment type="subcellular location">
    <subcellularLocation>
        <location evidence="1">Cell inner membrane</location>
        <topology evidence="1">Multi-pass membrane protein</topology>
    </subcellularLocation>
</comment>
<dbReference type="GO" id="GO:0022857">
    <property type="term" value="F:transmembrane transporter activity"/>
    <property type="evidence" value="ECO:0007669"/>
    <property type="project" value="TreeGrafter"/>
</dbReference>
<evidence type="ECO:0000256" key="3">
    <source>
        <dbReference type="ARBA" id="ARBA00022475"/>
    </source>
</evidence>
<evidence type="ECO:0000256" key="1">
    <source>
        <dbReference type="ARBA" id="ARBA00004429"/>
    </source>
</evidence>
<feature type="transmembrane region" description="Helical" evidence="9">
    <location>
        <begin position="89"/>
        <end position="110"/>
    </location>
</feature>
<evidence type="ECO:0000256" key="5">
    <source>
        <dbReference type="ARBA" id="ARBA00022692"/>
    </source>
</evidence>
<organism evidence="11 12">
    <name type="scientific">Oceanobacillus oncorhynchi</name>
    <dbReference type="NCBI Taxonomy" id="545501"/>
    <lineage>
        <taxon>Bacteria</taxon>
        <taxon>Bacillati</taxon>
        <taxon>Bacillota</taxon>
        <taxon>Bacilli</taxon>
        <taxon>Bacillales</taxon>
        <taxon>Bacillaceae</taxon>
        <taxon>Oceanobacillus</taxon>
    </lineage>
</organism>
<dbReference type="Pfam" id="PF04290">
    <property type="entry name" value="DctQ"/>
    <property type="match status" value="1"/>
</dbReference>
<protein>
    <submittedName>
        <fullName evidence="11">Tripartite ATP-independent periplasmic transporters, DctQ component</fullName>
    </submittedName>
</protein>
<accession>A0A0A1MVS4</accession>
<dbReference type="STRING" id="545501.BN997_02825"/>
<dbReference type="PANTHER" id="PTHR35011">
    <property type="entry name" value="2,3-DIKETO-L-GULONATE TRAP TRANSPORTER SMALL PERMEASE PROTEIN YIAM"/>
    <property type="match status" value="1"/>
</dbReference>
<evidence type="ECO:0000256" key="4">
    <source>
        <dbReference type="ARBA" id="ARBA00022519"/>
    </source>
</evidence>
<feature type="domain" description="Tripartite ATP-independent periplasmic transporters DctQ component" evidence="10">
    <location>
        <begin position="27"/>
        <end position="155"/>
    </location>
</feature>
<dbReference type="RefSeq" id="WP_042533041.1">
    <property type="nucleotide sequence ID" value="NZ_CAXOIH010000011.1"/>
</dbReference>
<gene>
    <name evidence="11" type="ORF">BN997_02825</name>
</gene>
<dbReference type="InterPro" id="IPR055348">
    <property type="entry name" value="DctQ"/>
</dbReference>
<evidence type="ECO:0000313" key="11">
    <source>
        <dbReference type="EMBL" id="CEI82936.1"/>
    </source>
</evidence>
<dbReference type="AlphaFoldDB" id="A0A0A1MVS4"/>
<dbReference type="InterPro" id="IPR007387">
    <property type="entry name" value="TRAP_DctQ"/>
</dbReference>
<keyword evidence="5 9" id="KW-0812">Transmembrane</keyword>
<dbReference type="Proteomes" id="UP000040453">
    <property type="component" value="Unassembled WGS sequence"/>
</dbReference>
<name>A0A0A1MVS4_9BACI</name>
<proteinExistence type="inferred from homology"/>
<evidence type="ECO:0000256" key="8">
    <source>
        <dbReference type="ARBA" id="ARBA00038436"/>
    </source>
</evidence>
<evidence type="ECO:0000256" key="2">
    <source>
        <dbReference type="ARBA" id="ARBA00022448"/>
    </source>
</evidence>
<keyword evidence="7 9" id="KW-0472">Membrane</keyword>
<reference evidence="11 12" key="1">
    <citation type="submission" date="2014-11" db="EMBL/GenBank/DDBJ databases">
        <authorList>
            <person name="Urmite Genomes Urmite Genomes"/>
        </authorList>
    </citation>
    <scope>NUCLEOTIDE SEQUENCE [LARGE SCALE GENOMIC DNA]</scope>
    <source>
        <strain evidence="11 12">Oc5</strain>
    </source>
</reference>
<feature type="transmembrane region" description="Helical" evidence="9">
    <location>
        <begin position="12"/>
        <end position="32"/>
    </location>
</feature>
<dbReference type="PANTHER" id="PTHR35011:SF10">
    <property type="entry name" value="TRAP TRANSPORTER SMALL PERMEASE PROTEIN"/>
    <property type="match status" value="1"/>
</dbReference>
<dbReference type="OrthoDB" id="63744at2"/>
<evidence type="ECO:0000256" key="7">
    <source>
        <dbReference type="ARBA" id="ARBA00023136"/>
    </source>
</evidence>
<sequence>MNRLYKFSDLLIKYAGYLAGILIFATTLMTFYEVISRSFFGMPTAWATELSTYAIIGSCFLGTAYAVRTYAHITVDLLVNRVNDAARRIFAYICNGLGLLFSAILTWYGFKHVFMTFELGVISTSLLRIPMYLPELFIPIGGVLLIIAFILQLIDGNVHKGGDHL</sequence>
<evidence type="ECO:0000256" key="6">
    <source>
        <dbReference type="ARBA" id="ARBA00022989"/>
    </source>
</evidence>
<keyword evidence="12" id="KW-1185">Reference proteome</keyword>
<dbReference type="EMBL" id="CDGG01000001">
    <property type="protein sequence ID" value="CEI82936.1"/>
    <property type="molecule type" value="Genomic_DNA"/>
</dbReference>
<keyword evidence="2" id="KW-0813">Transport</keyword>
<keyword evidence="3" id="KW-1003">Cell membrane</keyword>
<dbReference type="GO" id="GO:0015740">
    <property type="term" value="P:C4-dicarboxylate transport"/>
    <property type="evidence" value="ECO:0007669"/>
    <property type="project" value="TreeGrafter"/>
</dbReference>
<dbReference type="GO" id="GO:0005886">
    <property type="term" value="C:plasma membrane"/>
    <property type="evidence" value="ECO:0007669"/>
    <property type="project" value="UniProtKB-SubCell"/>
</dbReference>
<keyword evidence="6 9" id="KW-1133">Transmembrane helix</keyword>
<feature type="transmembrane region" description="Helical" evidence="9">
    <location>
        <begin position="52"/>
        <end position="68"/>
    </location>
</feature>
<evidence type="ECO:0000259" key="10">
    <source>
        <dbReference type="Pfam" id="PF04290"/>
    </source>
</evidence>
<evidence type="ECO:0000256" key="9">
    <source>
        <dbReference type="SAM" id="Phobius"/>
    </source>
</evidence>
<comment type="similarity">
    <text evidence="8">Belongs to the TRAP transporter small permease family.</text>
</comment>
<evidence type="ECO:0000313" key="12">
    <source>
        <dbReference type="Proteomes" id="UP000040453"/>
    </source>
</evidence>
<feature type="transmembrane region" description="Helical" evidence="9">
    <location>
        <begin position="136"/>
        <end position="154"/>
    </location>
</feature>